<name>A0A5J4U6D6_9EUKA</name>
<dbReference type="EMBL" id="SNRW01019685">
    <property type="protein sequence ID" value="KAA6366157.1"/>
    <property type="molecule type" value="Genomic_DNA"/>
</dbReference>
<sequence>MILLTETMNQGKDQDQEAIPGLKNTKVQERLQIKALMDLRPEMNKEVEVEERIEEGDMYREAQKYNPYTKQAFSKTKNPINWNRTHQYEDKDRGEGWDDNINDDWVKRTQMQKDPPDNHNDRDSSWTEDEAPQHHSTQPQPKQPIQQTQRVQQIQIQPKQQVPVLMQRKIGRKDQPPNKDDIDELEIIQERIAKLQMEKEDLNIPDSDSDWQQLVGAIDNNNNLSPRSAQKEFQKIVEKEIAKENQQQQQTAGLKSQQRIISPLPRMISTGMNIDKPVIQSQLSVTPTHKPQHRSGIKQRIKRAERELELLQAEQQLWQQGNIDLSNENVDSPDIQGTVGQLTGLQSNPSAEGPGLNAGPRQLEAGSISANNRERTEPQINEGHDDNADEEEDEQTDEAALNQNKDYRVNIITQPPAQENLGTQSQNVQGSNAQSQMEKDDAVPATIGVQEKRKKG</sequence>
<feature type="compositionally biased region" description="Polar residues" evidence="2">
    <location>
        <begin position="338"/>
        <end position="350"/>
    </location>
</feature>
<gene>
    <name evidence="3" type="ORF">EZS28_038316</name>
</gene>
<reference evidence="3 4" key="1">
    <citation type="submission" date="2019-03" db="EMBL/GenBank/DDBJ databases">
        <title>Single cell metagenomics reveals metabolic interactions within the superorganism composed of flagellate Streblomastix strix and complex community of Bacteroidetes bacteria on its surface.</title>
        <authorList>
            <person name="Treitli S.C."/>
            <person name="Kolisko M."/>
            <person name="Husnik F."/>
            <person name="Keeling P."/>
            <person name="Hampl V."/>
        </authorList>
    </citation>
    <scope>NUCLEOTIDE SEQUENCE [LARGE SCALE GENOMIC DNA]</scope>
    <source>
        <strain evidence="3">ST1C</strain>
    </source>
</reference>
<feature type="compositionally biased region" description="Basic and acidic residues" evidence="2">
    <location>
        <begin position="372"/>
        <end position="386"/>
    </location>
</feature>
<feature type="compositionally biased region" description="Basic and acidic residues" evidence="2">
    <location>
        <begin position="114"/>
        <end position="125"/>
    </location>
</feature>
<organism evidence="3 4">
    <name type="scientific">Streblomastix strix</name>
    <dbReference type="NCBI Taxonomy" id="222440"/>
    <lineage>
        <taxon>Eukaryota</taxon>
        <taxon>Metamonada</taxon>
        <taxon>Preaxostyla</taxon>
        <taxon>Oxymonadida</taxon>
        <taxon>Streblomastigidae</taxon>
        <taxon>Streblomastix</taxon>
    </lineage>
</organism>
<accession>A0A5J4U6D6</accession>
<protein>
    <submittedName>
        <fullName evidence="3">Uncharacterized protein</fullName>
    </submittedName>
</protein>
<keyword evidence="1" id="KW-0175">Coiled coil</keyword>
<dbReference type="AlphaFoldDB" id="A0A5J4U6D6"/>
<feature type="region of interest" description="Disordered" evidence="2">
    <location>
        <begin position="328"/>
        <end position="456"/>
    </location>
</feature>
<feature type="compositionally biased region" description="Low complexity" evidence="2">
    <location>
        <begin position="137"/>
        <end position="163"/>
    </location>
</feature>
<feature type="compositionally biased region" description="Polar residues" evidence="2">
    <location>
        <begin position="1"/>
        <end position="11"/>
    </location>
</feature>
<evidence type="ECO:0000313" key="4">
    <source>
        <dbReference type="Proteomes" id="UP000324800"/>
    </source>
</evidence>
<feature type="region of interest" description="Disordered" evidence="2">
    <location>
        <begin position="108"/>
        <end position="163"/>
    </location>
</feature>
<comment type="caution">
    <text evidence="3">The sequence shown here is derived from an EMBL/GenBank/DDBJ whole genome shotgun (WGS) entry which is preliminary data.</text>
</comment>
<evidence type="ECO:0000256" key="2">
    <source>
        <dbReference type="SAM" id="MobiDB-lite"/>
    </source>
</evidence>
<proteinExistence type="predicted"/>
<evidence type="ECO:0000256" key="1">
    <source>
        <dbReference type="SAM" id="Coils"/>
    </source>
</evidence>
<feature type="compositionally biased region" description="Polar residues" evidence="2">
    <location>
        <begin position="411"/>
        <end position="436"/>
    </location>
</feature>
<evidence type="ECO:0000313" key="3">
    <source>
        <dbReference type="EMBL" id="KAA6366157.1"/>
    </source>
</evidence>
<feature type="region of interest" description="Disordered" evidence="2">
    <location>
        <begin position="1"/>
        <end position="22"/>
    </location>
</feature>
<feature type="compositionally biased region" description="Acidic residues" evidence="2">
    <location>
        <begin position="387"/>
        <end position="397"/>
    </location>
</feature>
<dbReference type="Proteomes" id="UP000324800">
    <property type="component" value="Unassembled WGS sequence"/>
</dbReference>
<feature type="coiled-coil region" evidence="1">
    <location>
        <begin position="294"/>
        <end position="321"/>
    </location>
</feature>